<dbReference type="AlphaFoldDB" id="A0A8B7YBK7"/>
<organism evidence="12 13">
    <name type="scientific">Acanthaster planci</name>
    <name type="common">Crown-of-thorns starfish</name>
    <dbReference type="NCBI Taxonomy" id="133434"/>
    <lineage>
        <taxon>Eukaryota</taxon>
        <taxon>Metazoa</taxon>
        <taxon>Echinodermata</taxon>
        <taxon>Eleutherozoa</taxon>
        <taxon>Asterozoa</taxon>
        <taxon>Asteroidea</taxon>
        <taxon>Valvatacea</taxon>
        <taxon>Valvatida</taxon>
        <taxon>Acanthasteridae</taxon>
        <taxon>Acanthaster</taxon>
    </lineage>
</organism>
<keyword evidence="7 11" id="KW-1133">Transmembrane helix</keyword>
<accession>A0A8B7YBK7</accession>
<evidence type="ECO:0000256" key="10">
    <source>
        <dbReference type="ARBA" id="ARBA00023180"/>
    </source>
</evidence>
<evidence type="ECO:0000256" key="2">
    <source>
        <dbReference type="ARBA" id="ARBA00006003"/>
    </source>
</evidence>
<evidence type="ECO:0000256" key="9">
    <source>
        <dbReference type="ARBA" id="ARBA00023136"/>
    </source>
</evidence>
<keyword evidence="6" id="KW-0735">Signal-anchor</keyword>
<keyword evidence="3" id="KW-0328">Glycosyltransferase</keyword>
<evidence type="ECO:0000256" key="4">
    <source>
        <dbReference type="ARBA" id="ARBA00022679"/>
    </source>
</evidence>
<evidence type="ECO:0000256" key="8">
    <source>
        <dbReference type="ARBA" id="ARBA00023034"/>
    </source>
</evidence>
<name>A0A8B7YBK7_ACAPL</name>
<gene>
    <name evidence="13" type="primary">LOC110978407</name>
</gene>
<dbReference type="InterPro" id="IPR050943">
    <property type="entry name" value="Glycosyltr_29_Sialyltrsf"/>
</dbReference>
<dbReference type="PANTHER" id="PTHR11987:SF36">
    <property type="entry name" value="SIA-ALPHA-2,3-GAL-BETA-1,4-GLCNAC-R:ALPHA 2,8-SIALYLTRANSFERASE"/>
    <property type="match status" value="1"/>
</dbReference>
<dbReference type="Proteomes" id="UP000694845">
    <property type="component" value="Unplaced"/>
</dbReference>
<dbReference type="Pfam" id="PF00777">
    <property type="entry name" value="Glyco_transf_29"/>
    <property type="match status" value="1"/>
</dbReference>
<dbReference type="CDD" id="cd23963">
    <property type="entry name" value="GT29_ST8SIA"/>
    <property type="match status" value="1"/>
</dbReference>
<dbReference type="RefSeq" id="XP_022089081.1">
    <property type="nucleotide sequence ID" value="XM_022233389.1"/>
</dbReference>
<dbReference type="GO" id="GO:0009311">
    <property type="term" value="P:oligosaccharide metabolic process"/>
    <property type="evidence" value="ECO:0007669"/>
    <property type="project" value="TreeGrafter"/>
</dbReference>
<dbReference type="InterPro" id="IPR001675">
    <property type="entry name" value="Glyco_trans_29"/>
</dbReference>
<keyword evidence="10" id="KW-0325">Glycoprotein</keyword>
<dbReference type="GO" id="GO:0003828">
    <property type="term" value="F:alpha-N-acetylneuraminate alpha-2,8-sialyltransferase activity"/>
    <property type="evidence" value="ECO:0007669"/>
    <property type="project" value="TreeGrafter"/>
</dbReference>
<feature type="transmembrane region" description="Helical" evidence="11">
    <location>
        <begin position="21"/>
        <end position="45"/>
    </location>
</feature>
<evidence type="ECO:0000256" key="5">
    <source>
        <dbReference type="ARBA" id="ARBA00022692"/>
    </source>
</evidence>
<proteinExistence type="inferred from homology"/>
<dbReference type="PANTHER" id="PTHR11987">
    <property type="entry name" value="ALPHA-2,8-SIALYLTRANSFERASE"/>
    <property type="match status" value="1"/>
</dbReference>
<protein>
    <submittedName>
        <fullName evidence="13">Alpha-N-acetylneuraminide alpha-2,8-sialyltransferase-like</fullName>
    </submittedName>
</protein>
<sequence length="422" mass="48161">MSSTIWVNISRWAVFWCKRAILRVICRTFFLMTTVLLLSVTIMAYGSDFSPVDHTLVRGRQGNITFGVARAGGSVPTENSSLGFRAAEYVSVNRSIVNVTQLTKTPIEAKSVFIQKYANHYPENDTDFLVDISRITKWKWQRNTTSSQIFRNGLRDALGDMGKPDKFILSKQNVQLGEKINFYRHKAFTRISKQLWQLLPKDSLYKPGMIQRCSVVGSSGILQGSNCGHKIDSSDYVFRFNLADVKGYEIDVGIKTNFTTMNPSFLITKFNSLKKTEDRLRFRNLLNQFKGSHLFLPAFAFKWRYYMLIQAASVAKRYTSVRPIFGHPGHYASVANLWQRTLNGSRWTTTGLHVLSSIFDVCDKIDVYGFWPFATSLDGRVVPYHYHNDINGTRAHSFSKEFRGLVDLHERGILHLHTGSCS</sequence>
<dbReference type="GO" id="GO:0006491">
    <property type="term" value="P:N-glycan processing"/>
    <property type="evidence" value="ECO:0007669"/>
    <property type="project" value="TreeGrafter"/>
</dbReference>
<evidence type="ECO:0000256" key="6">
    <source>
        <dbReference type="ARBA" id="ARBA00022968"/>
    </source>
</evidence>
<reference evidence="13" key="1">
    <citation type="submission" date="2025-08" db="UniProtKB">
        <authorList>
            <consortium name="RefSeq"/>
        </authorList>
    </citation>
    <scope>IDENTIFICATION</scope>
</reference>
<evidence type="ECO:0000256" key="7">
    <source>
        <dbReference type="ARBA" id="ARBA00022989"/>
    </source>
</evidence>
<dbReference type="GO" id="GO:0000139">
    <property type="term" value="C:Golgi membrane"/>
    <property type="evidence" value="ECO:0007669"/>
    <property type="project" value="UniProtKB-SubCell"/>
</dbReference>
<keyword evidence="9 11" id="KW-0472">Membrane</keyword>
<keyword evidence="4" id="KW-0808">Transferase</keyword>
<dbReference type="OrthoDB" id="10264956at2759"/>
<dbReference type="GeneID" id="110978407"/>
<dbReference type="Gene3D" id="3.90.1480.20">
    <property type="entry name" value="Glycosyl transferase family 29"/>
    <property type="match status" value="1"/>
</dbReference>
<dbReference type="InterPro" id="IPR038578">
    <property type="entry name" value="GT29-like_sf"/>
</dbReference>
<dbReference type="KEGG" id="aplc:110978407"/>
<evidence type="ECO:0000313" key="13">
    <source>
        <dbReference type="RefSeq" id="XP_022089081.1"/>
    </source>
</evidence>
<keyword evidence="12" id="KW-1185">Reference proteome</keyword>
<evidence type="ECO:0000256" key="1">
    <source>
        <dbReference type="ARBA" id="ARBA00004323"/>
    </source>
</evidence>
<comment type="similarity">
    <text evidence="2">Belongs to the glycosyltransferase 29 family.</text>
</comment>
<evidence type="ECO:0000313" key="12">
    <source>
        <dbReference type="Proteomes" id="UP000694845"/>
    </source>
</evidence>
<dbReference type="OMA" id="YHNDING"/>
<evidence type="ECO:0000256" key="11">
    <source>
        <dbReference type="SAM" id="Phobius"/>
    </source>
</evidence>
<comment type="subcellular location">
    <subcellularLocation>
        <location evidence="1">Golgi apparatus membrane</location>
        <topology evidence="1">Single-pass type II membrane protein</topology>
    </subcellularLocation>
</comment>
<keyword evidence="5 11" id="KW-0812">Transmembrane</keyword>
<evidence type="ECO:0000256" key="3">
    <source>
        <dbReference type="ARBA" id="ARBA00022676"/>
    </source>
</evidence>
<keyword evidence="8" id="KW-0333">Golgi apparatus</keyword>